<reference evidence="1 2" key="1">
    <citation type="submission" date="2020-02" db="EMBL/GenBank/DDBJ databases">
        <authorList>
            <person name="Ma Q."/>
            <person name="Huang Y."/>
            <person name="Song X."/>
            <person name="Pei D."/>
        </authorList>
    </citation>
    <scope>NUCLEOTIDE SEQUENCE [LARGE SCALE GENOMIC DNA]</scope>
    <source>
        <strain evidence="1">Sxm20200214</strain>
        <tissue evidence="1">Leaf</tissue>
    </source>
</reference>
<proteinExistence type="predicted"/>
<dbReference type="EMBL" id="JAAMPC010000002">
    <property type="protein sequence ID" value="KAG2327621.1"/>
    <property type="molecule type" value="Genomic_DNA"/>
</dbReference>
<dbReference type="Proteomes" id="UP000886595">
    <property type="component" value="Unassembled WGS sequence"/>
</dbReference>
<dbReference type="AlphaFoldDB" id="A0A8X7WD39"/>
<dbReference type="OrthoDB" id="1104113at2759"/>
<evidence type="ECO:0000313" key="1">
    <source>
        <dbReference type="EMBL" id="KAG2327621.1"/>
    </source>
</evidence>
<organism evidence="1 2">
    <name type="scientific">Brassica carinata</name>
    <name type="common">Ethiopian mustard</name>
    <name type="synonym">Abyssinian cabbage</name>
    <dbReference type="NCBI Taxonomy" id="52824"/>
    <lineage>
        <taxon>Eukaryota</taxon>
        <taxon>Viridiplantae</taxon>
        <taxon>Streptophyta</taxon>
        <taxon>Embryophyta</taxon>
        <taxon>Tracheophyta</taxon>
        <taxon>Spermatophyta</taxon>
        <taxon>Magnoliopsida</taxon>
        <taxon>eudicotyledons</taxon>
        <taxon>Gunneridae</taxon>
        <taxon>Pentapetalae</taxon>
        <taxon>rosids</taxon>
        <taxon>malvids</taxon>
        <taxon>Brassicales</taxon>
        <taxon>Brassicaceae</taxon>
        <taxon>Brassiceae</taxon>
        <taxon>Brassica</taxon>
    </lineage>
</organism>
<comment type="caution">
    <text evidence="1">The sequence shown here is derived from an EMBL/GenBank/DDBJ whole genome shotgun (WGS) entry which is preliminary data.</text>
</comment>
<keyword evidence="2" id="KW-1185">Reference proteome</keyword>
<sequence>MVKENSLNEFRSMWDIKQKDLAVKERLSKMSLLDSLIAKKELLADCEEALKKKLISDLMFN</sequence>
<name>A0A8X7WD39_BRACI</name>
<accession>A0A8X7WD39</accession>
<protein>
    <submittedName>
        <fullName evidence="1">Uncharacterized protein</fullName>
    </submittedName>
</protein>
<evidence type="ECO:0000313" key="2">
    <source>
        <dbReference type="Proteomes" id="UP000886595"/>
    </source>
</evidence>
<gene>
    <name evidence="1" type="ORF">Bca52824_010349</name>
</gene>